<name>A0A5J4RG62_9ZZZZ</name>
<proteinExistence type="predicted"/>
<evidence type="ECO:0000313" key="1">
    <source>
        <dbReference type="EMBL" id="KAA6332622.1"/>
    </source>
</evidence>
<gene>
    <name evidence="1" type="ORF">EZS27_018886</name>
</gene>
<accession>A0A5J4RG62</accession>
<dbReference type="EMBL" id="SNRY01001217">
    <property type="protein sequence ID" value="KAA6332622.1"/>
    <property type="molecule type" value="Genomic_DNA"/>
</dbReference>
<organism evidence="1">
    <name type="scientific">termite gut metagenome</name>
    <dbReference type="NCBI Taxonomy" id="433724"/>
    <lineage>
        <taxon>unclassified sequences</taxon>
        <taxon>metagenomes</taxon>
        <taxon>organismal metagenomes</taxon>
    </lineage>
</organism>
<protein>
    <submittedName>
        <fullName evidence="1">Uncharacterized protein</fullName>
    </submittedName>
</protein>
<sequence>MQSRVSAVNTVITISIHLHIKLFTGLYQLFTVFYGILEMNIIVCRTVNQQ</sequence>
<comment type="caution">
    <text evidence="1">The sequence shown here is derived from an EMBL/GenBank/DDBJ whole genome shotgun (WGS) entry which is preliminary data.</text>
</comment>
<reference evidence="1" key="1">
    <citation type="submission" date="2019-03" db="EMBL/GenBank/DDBJ databases">
        <title>Single cell metagenomics reveals metabolic interactions within the superorganism composed of flagellate Streblomastix strix and complex community of Bacteroidetes bacteria on its surface.</title>
        <authorList>
            <person name="Treitli S.C."/>
            <person name="Kolisko M."/>
            <person name="Husnik F."/>
            <person name="Keeling P."/>
            <person name="Hampl V."/>
        </authorList>
    </citation>
    <scope>NUCLEOTIDE SEQUENCE</scope>
    <source>
        <strain evidence="1">STM</strain>
    </source>
</reference>
<dbReference type="AlphaFoldDB" id="A0A5J4RG62"/>